<reference evidence="1 2" key="1">
    <citation type="submission" date="2016-11" db="EMBL/GenBank/DDBJ databases">
        <authorList>
            <person name="Jaros S."/>
            <person name="Januszkiewicz K."/>
            <person name="Wedrychowicz H."/>
        </authorList>
    </citation>
    <scope>NUCLEOTIDE SEQUENCE [LARGE SCALE GENOMIC DNA]</scope>
    <source>
        <strain evidence="1 2">CECT 7868</strain>
    </source>
</reference>
<dbReference type="EMBL" id="FQXZ01000015">
    <property type="protein sequence ID" value="SHI11099.1"/>
    <property type="molecule type" value="Genomic_DNA"/>
</dbReference>
<evidence type="ECO:0000313" key="2">
    <source>
        <dbReference type="Proteomes" id="UP000184608"/>
    </source>
</evidence>
<accession>A0A1M5YGR4</accession>
<gene>
    <name evidence="1" type="ORF">VA7868_01710</name>
</gene>
<evidence type="ECO:0000313" key="1">
    <source>
        <dbReference type="EMBL" id="SHI11099.1"/>
    </source>
</evidence>
<dbReference type="STRING" id="1216006.VA7868_01710"/>
<sequence>MRKLQQVQDAEPSYCDDFLSLNVQTKEVDKLLQFERKKSGE</sequence>
<protein>
    <submittedName>
        <fullName evidence="1">Uncharacterized protein</fullName>
    </submittedName>
</protein>
<keyword evidence="2" id="KW-1185">Reference proteome</keyword>
<dbReference type="Proteomes" id="UP000184608">
    <property type="component" value="Unassembled WGS sequence"/>
</dbReference>
<proteinExistence type="predicted"/>
<dbReference type="AlphaFoldDB" id="A0A1M5YGR4"/>
<organism evidence="1 2">
    <name type="scientific">Vibrio aerogenes CECT 7868</name>
    <dbReference type="NCBI Taxonomy" id="1216006"/>
    <lineage>
        <taxon>Bacteria</taxon>
        <taxon>Pseudomonadati</taxon>
        <taxon>Pseudomonadota</taxon>
        <taxon>Gammaproteobacteria</taxon>
        <taxon>Vibrionales</taxon>
        <taxon>Vibrionaceae</taxon>
        <taxon>Vibrio</taxon>
    </lineage>
</organism>
<name>A0A1M5YGR4_9VIBR</name>